<proteinExistence type="predicted"/>
<evidence type="ECO:0000313" key="11">
    <source>
        <dbReference type="EMBL" id="RVW51282.1"/>
    </source>
</evidence>
<feature type="signal peptide" evidence="9">
    <location>
        <begin position="1"/>
        <end position="22"/>
    </location>
</feature>
<feature type="domain" description="Leucine-rich repeat-containing N-terminal plant-type" evidence="10">
    <location>
        <begin position="36"/>
        <end position="75"/>
    </location>
</feature>
<protein>
    <submittedName>
        <fullName evidence="11">DNA damage-repair/toleration protein DRT100</fullName>
    </submittedName>
</protein>
<dbReference type="Pfam" id="PF13855">
    <property type="entry name" value="LRR_8"/>
    <property type="match status" value="2"/>
</dbReference>
<name>A0A438EUA9_VITVI</name>
<dbReference type="InterPro" id="IPR013210">
    <property type="entry name" value="LRR_N_plant-typ"/>
</dbReference>
<dbReference type="InterPro" id="IPR032675">
    <property type="entry name" value="LRR_dom_sf"/>
</dbReference>
<accession>A0A438EUA9</accession>
<dbReference type="InterPro" id="IPR052941">
    <property type="entry name" value="StomDev_PlantInt_Reg"/>
</dbReference>
<dbReference type="PANTHER" id="PTHR48004:SF58">
    <property type="entry name" value="OS01G0162200 PROTEIN"/>
    <property type="match status" value="1"/>
</dbReference>
<dbReference type="PANTHER" id="PTHR48004">
    <property type="entry name" value="OS01G0149700 PROTEIN"/>
    <property type="match status" value="1"/>
</dbReference>
<dbReference type="Gene3D" id="3.80.10.10">
    <property type="entry name" value="Ribonuclease Inhibitor"/>
    <property type="match status" value="2"/>
</dbReference>
<dbReference type="GO" id="GO:0005886">
    <property type="term" value="C:plasma membrane"/>
    <property type="evidence" value="ECO:0007669"/>
    <property type="project" value="UniProtKB-SubCell"/>
</dbReference>
<evidence type="ECO:0000256" key="8">
    <source>
        <dbReference type="ARBA" id="ARBA00023136"/>
    </source>
</evidence>
<dbReference type="Proteomes" id="UP000288805">
    <property type="component" value="Unassembled WGS sequence"/>
</dbReference>
<keyword evidence="3" id="KW-0433">Leucine-rich repeat</keyword>
<evidence type="ECO:0000313" key="12">
    <source>
        <dbReference type="Proteomes" id="UP000288805"/>
    </source>
</evidence>
<keyword evidence="8" id="KW-0472">Membrane</keyword>
<sequence>MQNLRWVCKHLLILSLCHMVSGGLAQSQTTPICYEADRAALLRFKARISKDTTEALSSWTGRDCCGGGWEGIECNPATGRVVGLMLQRPADRDSGIYMKGTLSSSLGALQFLEVMVISGMKHITGSIPESFSNLTHLKQLVLEDNSLGGAIPSSLGHLPLLKAISLSGNQLRGQIPPSFGNFRGLEQFNLGRNLLTGPIPPTFKNLHSLQYFDLSSNLISGLIPDFVGQFHNLTFIDFSHNQFSGQIPNSICSLPSLLDISLSHNKLTGRIPDQIGSLKSLTTLSLSNNLLTGQLPESIARMQNLWQLNLSRNGLSDPLPGGLPKGLPSLLSIDLSYNNFNLGTIPQWITGRVLADVNLAGCKLREPSQSFQDLIP</sequence>
<evidence type="ECO:0000256" key="1">
    <source>
        <dbReference type="ARBA" id="ARBA00004236"/>
    </source>
</evidence>
<gene>
    <name evidence="11" type="primary">DRT100_6</name>
    <name evidence="11" type="ORF">CK203_075448</name>
</gene>
<keyword evidence="6" id="KW-0677">Repeat</keyword>
<evidence type="ECO:0000259" key="10">
    <source>
        <dbReference type="Pfam" id="PF08263"/>
    </source>
</evidence>
<keyword evidence="7" id="KW-1133">Transmembrane helix</keyword>
<comment type="caution">
    <text evidence="11">The sequence shown here is derived from an EMBL/GenBank/DDBJ whole genome shotgun (WGS) entry which is preliminary data.</text>
</comment>
<evidence type="ECO:0000256" key="6">
    <source>
        <dbReference type="ARBA" id="ARBA00022737"/>
    </source>
</evidence>
<dbReference type="SUPFAM" id="SSF52058">
    <property type="entry name" value="L domain-like"/>
    <property type="match status" value="1"/>
</dbReference>
<dbReference type="FunFam" id="3.80.10.10:FF:001829">
    <property type="entry name" value="Leucine-rich repeat receptor-like protein kinase PXC2"/>
    <property type="match status" value="1"/>
</dbReference>
<dbReference type="InterPro" id="IPR001611">
    <property type="entry name" value="Leu-rich_rpt"/>
</dbReference>
<dbReference type="Pfam" id="PF08263">
    <property type="entry name" value="LRRNT_2"/>
    <property type="match status" value="1"/>
</dbReference>
<evidence type="ECO:0000256" key="5">
    <source>
        <dbReference type="ARBA" id="ARBA00022729"/>
    </source>
</evidence>
<dbReference type="EMBL" id="QGNW01001184">
    <property type="protein sequence ID" value="RVW51282.1"/>
    <property type="molecule type" value="Genomic_DNA"/>
</dbReference>
<keyword evidence="2" id="KW-1003">Cell membrane</keyword>
<organism evidence="11 12">
    <name type="scientific">Vitis vinifera</name>
    <name type="common">Grape</name>
    <dbReference type="NCBI Taxonomy" id="29760"/>
    <lineage>
        <taxon>Eukaryota</taxon>
        <taxon>Viridiplantae</taxon>
        <taxon>Streptophyta</taxon>
        <taxon>Embryophyta</taxon>
        <taxon>Tracheophyta</taxon>
        <taxon>Spermatophyta</taxon>
        <taxon>Magnoliopsida</taxon>
        <taxon>eudicotyledons</taxon>
        <taxon>Gunneridae</taxon>
        <taxon>Pentapetalae</taxon>
        <taxon>rosids</taxon>
        <taxon>Vitales</taxon>
        <taxon>Vitaceae</taxon>
        <taxon>Viteae</taxon>
        <taxon>Vitis</taxon>
    </lineage>
</organism>
<keyword evidence="4" id="KW-0812">Transmembrane</keyword>
<dbReference type="SMART" id="SM00369">
    <property type="entry name" value="LRR_TYP"/>
    <property type="match status" value="7"/>
</dbReference>
<evidence type="ECO:0000256" key="4">
    <source>
        <dbReference type="ARBA" id="ARBA00022692"/>
    </source>
</evidence>
<feature type="chain" id="PRO_5019029203" evidence="9">
    <location>
        <begin position="23"/>
        <end position="376"/>
    </location>
</feature>
<dbReference type="FunFam" id="3.80.10.10:FF:000299">
    <property type="entry name" value="Piriformospora indica-insensitive protein 2"/>
    <property type="match status" value="1"/>
</dbReference>
<dbReference type="Pfam" id="PF00560">
    <property type="entry name" value="LRR_1"/>
    <property type="match status" value="4"/>
</dbReference>
<evidence type="ECO:0000256" key="7">
    <source>
        <dbReference type="ARBA" id="ARBA00022989"/>
    </source>
</evidence>
<evidence type="ECO:0000256" key="2">
    <source>
        <dbReference type="ARBA" id="ARBA00022475"/>
    </source>
</evidence>
<comment type="subcellular location">
    <subcellularLocation>
        <location evidence="1">Cell membrane</location>
    </subcellularLocation>
</comment>
<evidence type="ECO:0000256" key="9">
    <source>
        <dbReference type="SAM" id="SignalP"/>
    </source>
</evidence>
<keyword evidence="5 9" id="KW-0732">Signal</keyword>
<dbReference type="AlphaFoldDB" id="A0A438EUA9"/>
<dbReference type="InterPro" id="IPR003591">
    <property type="entry name" value="Leu-rich_rpt_typical-subtyp"/>
</dbReference>
<reference evidence="11 12" key="1">
    <citation type="journal article" date="2018" name="PLoS Genet.">
        <title>Population sequencing reveals clonal diversity and ancestral inbreeding in the grapevine cultivar Chardonnay.</title>
        <authorList>
            <person name="Roach M.J."/>
            <person name="Johnson D.L."/>
            <person name="Bohlmann J."/>
            <person name="van Vuuren H.J."/>
            <person name="Jones S.J."/>
            <person name="Pretorius I.S."/>
            <person name="Schmidt S.A."/>
            <person name="Borneman A.R."/>
        </authorList>
    </citation>
    <scope>NUCLEOTIDE SEQUENCE [LARGE SCALE GENOMIC DNA]</scope>
    <source>
        <strain evidence="12">cv. Chardonnay</strain>
        <tissue evidence="11">Leaf</tissue>
    </source>
</reference>
<evidence type="ECO:0000256" key="3">
    <source>
        <dbReference type="ARBA" id="ARBA00022614"/>
    </source>
</evidence>